<gene>
    <name evidence="1" type="ORF">C5748_22695</name>
</gene>
<proteinExistence type="predicted"/>
<sequence>MYNVLGFRDPLESPRYRYSKYIDINLLSTKANGLAFDAMARHPLSPNRGGDCSLHITLSVNLQDRASIAARWFVVSHEMFHLYQYGYTLFKRAWVNEPLAKWAEYALRKRDMYPLEAPPEALPATTCEIDSLIANPVSREANRFWSRLVQLMDSSDAKIHLPPTLMQEEYVGGEKVFKDDTLRGVGFIAAVFQTLDAEDDAISHLNNWSAYAWHEKDQISRHHDGRILAAIGRVITRAGVTNPEVEAFLHAIKEFGKTNDCSLHNVGSR</sequence>
<dbReference type="EMBL" id="PVBR01000023">
    <property type="protein sequence ID" value="PRD41172.1"/>
    <property type="molecule type" value="Genomic_DNA"/>
</dbReference>
<organism evidence="1 2">
    <name type="scientific">Phyllobacterium phragmitis</name>
    <dbReference type="NCBI Taxonomy" id="2670329"/>
    <lineage>
        <taxon>Bacteria</taxon>
        <taxon>Pseudomonadati</taxon>
        <taxon>Pseudomonadota</taxon>
        <taxon>Alphaproteobacteria</taxon>
        <taxon>Hyphomicrobiales</taxon>
        <taxon>Phyllobacteriaceae</taxon>
        <taxon>Phyllobacterium</taxon>
    </lineage>
</organism>
<evidence type="ECO:0000313" key="1">
    <source>
        <dbReference type="EMBL" id="PRD41172.1"/>
    </source>
</evidence>
<protein>
    <submittedName>
        <fullName evidence="1">Uncharacterized protein</fullName>
    </submittedName>
</protein>
<dbReference type="AlphaFoldDB" id="A0A2S9IL02"/>
<accession>A0A2S9IL02</accession>
<comment type="caution">
    <text evidence="1">The sequence shown here is derived from an EMBL/GenBank/DDBJ whole genome shotgun (WGS) entry which is preliminary data.</text>
</comment>
<name>A0A2S9IL02_9HYPH</name>
<dbReference type="Proteomes" id="UP000239434">
    <property type="component" value="Unassembled WGS sequence"/>
</dbReference>
<reference evidence="1 2" key="1">
    <citation type="submission" date="2018-02" db="EMBL/GenBank/DDBJ databases">
        <title>The draft genome of Phyllobacterium sp. 1N-3.</title>
        <authorList>
            <person name="Liu L."/>
            <person name="Li L."/>
            <person name="Zhang X."/>
            <person name="Wang T."/>
            <person name="Liang L."/>
        </authorList>
    </citation>
    <scope>NUCLEOTIDE SEQUENCE [LARGE SCALE GENOMIC DNA]</scope>
    <source>
        <strain evidence="1 2">1N-3</strain>
    </source>
</reference>
<keyword evidence="2" id="KW-1185">Reference proteome</keyword>
<evidence type="ECO:0000313" key="2">
    <source>
        <dbReference type="Proteomes" id="UP000239434"/>
    </source>
</evidence>